<reference evidence="1" key="1">
    <citation type="submission" date="2021-01" db="EMBL/GenBank/DDBJ databases">
        <authorList>
            <person name="Corre E."/>
            <person name="Pelletier E."/>
            <person name="Niang G."/>
            <person name="Scheremetjew M."/>
            <person name="Finn R."/>
            <person name="Kale V."/>
            <person name="Holt S."/>
            <person name="Cochrane G."/>
            <person name="Meng A."/>
            <person name="Brown T."/>
            <person name="Cohen L."/>
        </authorList>
    </citation>
    <scope>NUCLEOTIDE SEQUENCE</scope>
    <source>
        <strain evidence="1">OF101</strain>
    </source>
</reference>
<evidence type="ECO:0008006" key="2">
    <source>
        <dbReference type="Google" id="ProtNLM"/>
    </source>
</evidence>
<evidence type="ECO:0000313" key="1">
    <source>
        <dbReference type="EMBL" id="CAD9185066.1"/>
    </source>
</evidence>
<protein>
    <recommendedName>
        <fullName evidence="2">CHK kinase-like domain-containing protein</fullName>
    </recommendedName>
</protein>
<accession>A0A7S1S643</accession>
<gene>
    <name evidence="1" type="ORF">ACAT0790_LOCUS61840</name>
</gene>
<dbReference type="EMBL" id="HBGE01103759">
    <property type="protein sequence ID" value="CAD9185066.1"/>
    <property type="molecule type" value="Transcribed_RNA"/>
</dbReference>
<dbReference type="AlphaFoldDB" id="A0A7S1S643"/>
<proteinExistence type="predicted"/>
<name>A0A7S1S643_ALECA</name>
<sequence>MAGVVRDMALQAAEDAWESAAAASPEARVHMRCEREWGRPTVTWFPVGLDTVTDNHEKIANGVMYGLPFPWSEETMASFGPEWLTTAFHACGSMPKRNSVTKVIIDERRVTAGNNSGKFMFDVEYAHPDPALHTKLFAKVPFAMTPATKSDRFSSSVYKQPMDFFEVNTYRLFENSFPMKTPRFYYGDISNESTNFIIIMERVAFAELDGPGQRKLKAYEIEGPYDKCKDFQLRGQDREYYTQMLRVSARIAAFHKVGRFGHQDFLQQNISMPRAVPDRAAWGCHPWAATGLPPEDLARKLQVAYGFVSDTAKVLYPDYVATEGFREKFLRTMMTRAAYSAEIDFWKNNNPDYVALGHQNLNIDNAYFWRDSDGQLDCGIYDWGGFGSSSLGHKIYWMFNCSDFDQFRENLDHYLDTFISMYRESGGPQLDKGLLRMQVLLTSLENMQFMVLAVPNCFKMCPTKEWATIRDRHDPRIAGNIDGKSTLRTTLHCLLNGLRILEEVKSDDILSSWIQKVYVGEWGEQPKPDAIIWGNAA</sequence>
<organism evidence="1">
    <name type="scientific">Alexandrium catenella</name>
    <name type="common">Red tide dinoflagellate</name>
    <name type="synonym">Gonyaulax catenella</name>
    <dbReference type="NCBI Taxonomy" id="2925"/>
    <lineage>
        <taxon>Eukaryota</taxon>
        <taxon>Sar</taxon>
        <taxon>Alveolata</taxon>
        <taxon>Dinophyceae</taxon>
        <taxon>Gonyaulacales</taxon>
        <taxon>Pyrocystaceae</taxon>
        <taxon>Alexandrium</taxon>
    </lineage>
</organism>